<protein>
    <recommendedName>
        <fullName evidence="3">Flavodoxin</fullName>
    </recommendedName>
</protein>
<dbReference type="Proteomes" id="UP000257131">
    <property type="component" value="Unassembled WGS sequence"/>
</dbReference>
<dbReference type="EMBL" id="QOHR01000017">
    <property type="protein sequence ID" value="REC55608.1"/>
    <property type="molecule type" value="Genomic_DNA"/>
</dbReference>
<evidence type="ECO:0000313" key="2">
    <source>
        <dbReference type="Proteomes" id="UP000257131"/>
    </source>
</evidence>
<evidence type="ECO:0008006" key="3">
    <source>
        <dbReference type="Google" id="ProtNLM"/>
    </source>
</evidence>
<dbReference type="InterPro" id="IPR029039">
    <property type="entry name" value="Flavoprotein-like_sf"/>
</dbReference>
<dbReference type="OrthoDB" id="9806505at2"/>
<comment type="caution">
    <text evidence="1">The sequence shown here is derived from an EMBL/GenBank/DDBJ whole genome shotgun (WGS) entry which is preliminary data.</text>
</comment>
<name>A0A3D9BQ09_9RHOB</name>
<accession>A0A3D9BQ09</accession>
<keyword evidence="2" id="KW-1185">Reference proteome</keyword>
<proteinExistence type="predicted"/>
<dbReference type="Gene3D" id="3.40.50.360">
    <property type="match status" value="1"/>
</dbReference>
<reference evidence="1 2" key="1">
    <citation type="journal article" date="2017" name="Int. J. Syst. Evol. Microbiol.">
        <title>Rhodosalinus sediminis gen. nov., sp. nov., isolated from marine saltern.</title>
        <authorList>
            <person name="Guo L.Y."/>
            <person name="Ling S.K."/>
            <person name="Li C.M."/>
            <person name="Chen G.J."/>
            <person name="Du Z.J."/>
        </authorList>
    </citation>
    <scope>NUCLEOTIDE SEQUENCE [LARGE SCALE GENOMIC DNA]</scope>
    <source>
        <strain evidence="1 2">WDN1C137</strain>
    </source>
</reference>
<dbReference type="SUPFAM" id="SSF52218">
    <property type="entry name" value="Flavoproteins"/>
    <property type="match status" value="1"/>
</dbReference>
<dbReference type="AlphaFoldDB" id="A0A3D9BQ09"/>
<gene>
    <name evidence="1" type="ORF">DRV84_11355</name>
</gene>
<organism evidence="1 2">
    <name type="scientific">Rhodosalinus sediminis</name>
    <dbReference type="NCBI Taxonomy" id="1940533"/>
    <lineage>
        <taxon>Bacteria</taxon>
        <taxon>Pseudomonadati</taxon>
        <taxon>Pseudomonadota</taxon>
        <taxon>Alphaproteobacteria</taxon>
        <taxon>Rhodobacterales</taxon>
        <taxon>Paracoccaceae</taxon>
        <taxon>Rhodosalinus</taxon>
    </lineage>
</organism>
<dbReference type="RefSeq" id="WP_115980697.1">
    <property type="nucleotide sequence ID" value="NZ_QOHR01000017.1"/>
</dbReference>
<sequence>MPGAILCHSFTGTTLTLCERLTGETGAALHRIEAGGPGPGAVGYAVWGFRAVTGLGGAPEAPPADAAAEAPWAVLAAPVWIGRAALPLRRWLERAPPLPDRLGLILTSDSPRHPDPAFTELGRLAGVEDAPRLHLTRKTVETGGGDAEIAAFREALGV</sequence>
<evidence type="ECO:0000313" key="1">
    <source>
        <dbReference type="EMBL" id="REC55608.1"/>
    </source>
</evidence>